<dbReference type="EMBL" id="KC611403">
    <property type="protein sequence ID" value="AGH58834.1"/>
    <property type="molecule type" value="Genomic_DNA"/>
</dbReference>
<dbReference type="InterPro" id="IPR025932">
    <property type="entry name" value="Trypano_VSG_B_N_dom"/>
</dbReference>
<dbReference type="Pfam" id="PF13206">
    <property type="entry name" value="VSG_B"/>
    <property type="match status" value="1"/>
</dbReference>
<evidence type="ECO:0000259" key="9">
    <source>
        <dbReference type="Pfam" id="PF10659"/>
    </source>
</evidence>
<dbReference type="GO" id="GO:0098552">
    <property type="term" value="C:side of membrane"/>
    <property type="evidence" value="ECO:0007669"/>
    <property type="project" value="UniProtKB-KW"/>
</dbReference>
<name>M4SS75_9TRYP</name>
<evidence type="ECO:0000256" key="6">
    <source>
        <dbReference type="ARBA" id="ARBA00023136"/>
    </source>
</evidence>
<comment type="subcellular location">
    <subcellularLocation>
        <location evidence="2">Cell membrane</location>
        <topology evidence="2">Lipid-anchor</topology>
        <topology evidence="2">GPI-anchor</topology>
    </subcellularLocation>
</comment>
<proteinExistence type="predicted"/>
<evidence type="ECO:0000259" key="10">
    <source>
        <dbReference type="Pfam" id="PF13206"/>
    </source>
</evidence>
<evidence type="ECO:0000256" key="1">
    <source>
        <dbReference type="ARBA" id="ARBA00002523"/>
    </source>
</evidence>
<keyword evidence="3" id="KW-1003">Cell membrane</keyword>
<sequence>VAQTRSIKARNYLLGALYGAEAKEADGSRPKRQVLAAADRDGTACKTKNAGKSLEKDLACLCLGSAVTETVVCTHAQLSNYWASGNGPDSGLQALLARCAEVNPGLVTPTSLRAASSNLINLIGRHTTAAGGTSSLGKDTDTNCDGAADKMCVDYSTYFTRTDTKATQQIPWLVEIDAAITELTNRDRDVDDMAKEAAILSQLLVQARAAQTLGQFTGEPLENQPKSALSAAKKSATCDGHKANKTCTANCCKWKGTTEKDGKCTVDESKGTTQTNTGGEGEKTSKCKGIESREKYEAVQETAPHGKKSVCGWITYKDGKGTLEKPYCRDSSFLLNKKLALIVSAFVALLF</sequence>
<evidence type="ECO:0000256" key="2">
    <source>
        <dbReference type="ARBA" id="ARBA00004609"/>
    </source>
</evidence>
<keyword evidence="7" id="KW-0325">Glycoprotein</keyword>
<evidence type="ECO:0000256" key="8">
    <source>
        <dbReference type="ARBA" id="ARBA00023288"/>
    </source>
</evidence>
<evidence type="ECO:0000256" key="4">
    <source>
        <dbReference type="ARBA" id="ARBA00022622"/>
    </source>
</evidence>
<evidence type="ECO:0000256" key="5">
    <source>
        <dbReference type="ARBA" id="ARBA00022729"/>
    </source>
</evidence>
<accession>M4SS75</accession>
<dbReference type="Pfam" id="PF10659">
    <property type="entry name" value="Trypan_glycop_C"/>
    <property type="match status" value="1"/>
</dbReference>
<keyword evidence="8" id="KW-0449">Lipoprotein</keyword>
<keyword evidence="5" id="KW-0732">Signal</keyword>
<dbReference type="AlphaFoldDB" id="M4SS75"/>
<reference evidence="11" key="2">
    <citation type="journal article" date="2014" name="Mol. Biochem. Parasitol.">
        <title>Capturing the variant surface glycoprotein repertoire (the VSGnome) of Trypanosoma brucei Lister 427.</title>
        <authorList>
            <person name="Cross G.A."/>
            <person name="Kim H.S."/>
            <person name="Wickstead B."/>
        </authorList>
    </citation>
    <scope>NUCLEOTIDE SEQUENCE</scope>
    <source>
        <strain evidence="11">Lister 427</strain>
    </source>
</reference>
<dbReference type="GO" id="GO:0005886">
    <property type="term" value="C:plasma membrane"/>
    <property type="evidence" value="ECO:0007669"/>
    <property type="project" value="UniProtKB-SubCell"/>
</dbReference>
<keyword evidence="6" id="KW-0472">Membrane</keyword>
<dbReference type="VEuPathDB" id="TriTrypDB:Tb1125.11.19130"/>
<evidence type="ECO:0000256" key="3">
    <source>
        <dbReference type="ARBA" id="ARBA00022475"/>
    </source>
</evidence>
<keyword evidence="4" id="KW-0336">GPI-anchor</keyword>
<comment type="function">
    <text evidence="1">VSG forms a coat on the surface of the parasite. The trypanosome evades the immune response of the host by expressing a series of antigenically distinct VSGs from an estimated 1000 VSG genes.</text>
</comment>
<evidence type="ECO:0000313" key="11">
    <source>
        <dbReference type="EMBL" id="AGH58834.1"/>
    </source>
</evidence>
<protein>
    <submittedName>
        <fullName evidence="11">Variant surface glycoprotein 2098</fullName>
    </submittedName>
</protein>
<reference evidence="11" key="1">
    <citation type="submission" date="2013-02" db="EMBL/GenBank/DDBJ databases">
        <authorList>
            <person name="Cross G.A.M."/>
            <person name="Kim H.-S."/>
            <person name="Wickstead B."/>
        </authorList>
    </citation>
    <scope>NUCLEOTIDE SEQUENCE</scope>
    <source>
        <strain evidence="11">Lister 427</strain>
    </source>
</reference>
<evidence type="ECO:0000256" key="7">
    <source>
        <dbReference type="ARBA" id="ARBA00023180"/>
    </source>
</evidence>
<dbReference type="VEuPathDB" id="TriTrypDB:Tb427_000556900"/>
<feature type="non-terminal residue" evidence="11">
    <location>
        <position position="1"/>
    </location>
</feature>
<organism evidence="11">
    <name type="scientific">Trypanosoma brucei</name>
    <dbReference type="NCBI Taxonomy" id="5691"/>
    <lineage>
        <taxon>Eukaryota</taxon>
        <taxon>Discoba</taxon>
        <taxon>Euglenozoa</taxon>
        <taxon>Kinetoplastea</taxon>
        <taxon>Metakinetoplastina</taxon>
        <taxon>Trypanosomatida</taxon>
        <taxon>Trypanosomatidae</taxon>
        <taxon>Trypanosoma</taxon>
    </lineage>
</organism>
<dbReference type="InterPro" id="IPR019609">
    <property type="entry name" value="Variant_surf_glycoprt_trypan_C"/>
</dbReference>
<feature type="domain" description="Trypanosome variant surface glycoprotein B-type N-terminal" evidence="10">
    <location>
        <begin position="10"/>
        <end position="195"/>
    </location>
</feature>
<feature type="domain" description="Trypanosome variant surface glycoprotein C-terminal" evidence="9">
    <location>
        <begin position="238"/>
        <end position="350"/>
    </location>
</feature>